<sequence length="292" mass="32842">MSKAIMSNFLAGASSNAPSTKMSDLQEIAADTLARIPEILDLADAPTTGYICLRDRYTPLRSKFWPNLSTRVRVVDEDSFDAAISLTNMRMTDNGDAAHVCVLNMANATTRGGGFLRGAIAQEEALCYRSTLYRTLKKHHYPLKAREAIYSPFVVIFRENQTNQYRMMDLQKPLPVVSVVSMAAIRDPEVNRRTNPPTFADPEDREWTKEKMRVTLRVCAHNKHRDVVLGALGCGAFGNPVHEVANCWAEVLDEQEFRGWFSNIVFAVMKGKNKTGFDNFDVFKQKLEGLKV</sequence>
<dbReference type="Proteomes" id="UP001610444">
    <property type="component" value="Unassembled WGS sequence"/>
</dbReference>
<evidence type="ECO:0000313" key="2">
    <source>
        <dbReference type="EMBL" id="KAL2850844.1"/>
    </source>
</evidence>
<proteinExistence type="predicted"/>
<evidence type="ECO:0000259" key="1">
    <source>
        <dbReference type="Pfam" id="PF10021"/>
    </source>
</evidence>
<comment type="caution">
    <text evidence="2">The sequence shown here is derived from an EMBL/GenBank/DDBJ whole genome shotgun (WGS) entry which is preliminary data.</text>
</comment>
<accession>A0ABR4KGA9</accession>
<evidence type="ECO:0000313" key="3">
    <source>
        <dbReference type="Proteomes" id="UP001610444"/>
    </source>
</evidence>
<dbReference type="GeneID" id="98164841"/>
<dbReference type="InterPro" id="IPR043472">
    <property type="entry name" value="Macro_dom-like"/>
</dbReference>
<dbReference type="NCBIfam" id="TIGR02452">
    <property type="entry name" value="TIGR02452 family protein"/>
    <property type="match status" value="1"/>
</dbReference>
<dbReference type="SUPFAM" id="SSF52949">
    <property type="entry name" value="Macro domain-like"/>
    <property type="match status" value="1"/>
</dbReference>
<dbReference type="RefSeq" id="XP_070899487.1">
    <property type="nucleotide sequence ID" value="XM_071049677.1"/>
</dbReference>
<name>A0ABR4KGA9_9EURO</name>
<dbReference type="InterPro" id="IPR012664">
    <property type="entry name" value="CHP02452"/>
</dbReference>
<reference evidence="2 3" key="1">
    <citation type="submission" date="2024-07" db="EMBL/GenBank/DDBJ databases">
        <title>Section-level genome sequencing and comparative genomics of Aspergillus sections Usti and Cavernicolus.</title>
        <authorList>
            <consortium name="Lawrence Berkeley National Laboratory"/>
            <person name="Nybo J.L."/>
            <person name="Vesth T.C."/>
            <person name="Theobald S."/>
            <person name="Frisvad J.C."/>
            <person name="Larsen T.O."/>
            <person name="Kjaerboelling I."/>
            <person name="Rothschild-Mancinelli K."/>
            <person name="Lyhne E.K."/>
            <person name="Kogle M.E."/>
            <person name="Barry K."/>
            <person name="Clum A."/>
            <person name="Na H."/>
            <person name="Ledsgaard L."/>
            <person name="Lin J."/>
            <person name="Lipzen A."/>
            <person name="Kuo A."/>
            <person name="Riley R."/>
            <person name="Mondo S."/>
            <person name="LaButti K."/>
            <person name="Haridas S."/>
            <person name="Pangalinan J."/>
            <person name="Salamov A.A."/>
            <person name="Simmons B.A."/>
            <person name="Magnuson J.K."/>
            <person name="Chen J."/>
            <person name="Drula E."/>
            <person name="Henrissat B."/>
            <person name="Wiebenga A."/>
            <person name="Lubbers R.J."/>
            <person name="Gomes A.C."/>
            <person name="Macurrencykelacurrency M.R."/>
            <person name="Stajich J."/>
            <person name="Grigoriev I.V."/>
            <person name="Mortensen U.H."/>
            <person name="De vries R.P."/>
            <person name="Baker S.E."/>
            <person name="Andersen M.R."/>
        </authorList>
    </citation>
    <scope>NUCLEOTIDE SEQUENCE [LARGE SCALE GENOMIC DNA]</scope>
    <source>
        <strain evidence="2 3">CBS 756.74</strain>
    </source>
</reference>
<dbReference type="PANTHER" id="PTHR35596">
    <property type="entry name" value="DUF2263 DOMAIN-CONTAINING PROTEIN"/>
    <property type="match status" value="1"/>
</dbReference>
<organism evidence="2 3">
    <name type="scientific">Aspergillus pseudodeflectus</name>
    <dbReference type="NCBI Taxonomy" id="176178"/>
    <lineage>
        <taxon>Eukaryota</taxon>
        <taxon>Fungi</taxon>
        <taxon>Dikarya</taxon>
        <taxon>Ascomycota</taxon>
        <taxon>Pezizomycotina</taxon>
        <taxon>Eurotiomycetes</taxon>
        <taxon>Eurotiomycetidae</taxon>
        <taxon>Eurotiales</taxon>
        <taxon>Aspergillaceae</taxon>
        <taxon>Aspergillus</taxon>
        <taxon>Aspergillus subgen. Nidulantes</taxon>
    </lineage>
</organism>
<dbReference type="EMBL" id="JBFXLR010000019">
    <property type="protein sequence ID" value="KAL2850844.1"/>
    <property type="molecule type" value="Genomic_DNA"/>
</dbReference>
<dbReference type="InterPro" id="IPR019261">
    <property type="entry name" value="PARG_cat_microbial"/>
</dbReference>
<dbReference type="PANTHER" id="PTHR35596:SF1">
    <property type="entry name" value="MICROBIAL-TYPE PARG CATALYTIC DOMAIN-CONTAINING PROTEIN"/>
    <property type="match status" value="1"/>
</dbReference>
<dbReference type="Pfam" id="PF10021">
    <property type="entry name" value="PARG_cat_microb"/>
    <property type="match status" value="1"/>
</dbReference>
<keyword evidence="3" id="KW-1185">Reference proteome</keyword>
<gene>
    <name evidence="2" type="ORF">BJX68DRAFT_73483</name>
</gene>
<feature type="domain" description="Microbial-type PARG catalytic" evidence="1">
    <location>
        <begin position="67"/>
        <end position="159"/>
    </location>
</feature>
<dbReference type="Gene3D" id="3.40.220.10">
    <property type="entry name" value="Leucine Aminopeptidase, subunit E, domain 1"/>
    <property type="match status" value="1"/>
</dbReference>
<protein>
    <recommendedName>
        <fullName evidence="1">Microbial-type PARG catalytic domain-containing protein</fullName>
    </recommendedName>
</protein>